<dbReference type="InterPro" id="IPR036291">
    <property type="entry name" value="NAD(P)-bd_dom_sf"/>
</dbReference>
<keyword evidence="3" id="KW-0520">NAD</keyword>
<keyword evidence="2" id="KW-0560">Oxidoreductase</keyword>
<dbReference type="EMBL" id="UINC01091064">
    <property type="protein sequence ID" value="SVC43536.1"/>
    <property type="molecule type" value="Genomic_DNA"/>
</dbReference>
<feature type="domain" description="D-isomer specific 2-hydroxyacid dehydrogenase NAD-binding" evidence="4">
    <location>
        <begin position="107"/>
        <end position="230"/>
    </location>
</feature>
<dbReference type="PANTHER" id="PTHR42789:SF1">
    <property type="entry name" value="D-ISOMER SPECIFIC 2-HYDROXYACID DEHYDROGENASE FAMILY PROTEIN (AFU_ORTHOLOGUE AFUA_6G10090)"/>
    <property type="match status" value="1"/>
</dbReference>
<name>A0A382M3T6_9ZZZZ</name>
<dbReference type="InterPro" id="IPR050857">
    <property type="entry name" value="D-2-hydroxyacid_DH"/>
</dbReference>
<evidence type="ECO:0000256" key="1">
    <source>
        <dbReference type="ARBA" id="ARBA00005854"/>
    </source>
</evidence>
<dbReference type="GO" id="GO:0016616">
    <property type="term" value="F:oxidoreductase activity, acting on the CH-OH group of donors, NAD or NADP as acceptor"/>
    <property type="evidence" value="ECO:0007669"/>
    <property type="project" value="InterPro"/>
</dbReference>
<sequence length="230" mass="25736">MYRVLITGEIHSSGLDRLMEESDIETQYSPNLSYVEVLKTIAPFHCILSRSETPITRELIEIASELKVIARAGVGVGNIDTGYATHRGILVINTPGKNTNSTAELTLGLMLSAIRKIVPAHQEMHSSRWDRHRFNGMELLNKTLGLVGLGNVGNRVARYARGFEMNVQAFDPYIGDEIFERHAVLKVDWQTLISSSDIISVHVPLNEETRGMVSREEFEMMKQGVVLLNT</sequence>
<evidence type="ECO:0000256" key="2">
    <source>
        <dbReference type="ARBA" id="ARBA00023002"/>
    </source>
</evidence>
<dbReference type="AlphaFoldDB" id="A0A382M3T6"/>
<feature type="non-terminal residue" evidence="5">
    <location>
        <position position="230"/>
    </location>
</feature>
<protein>
    <recommendedName>
        <fullName evidence="4">D-isomer specific 2-hydroxyacid dehydrogenase NAD-binding domain-containing protein</fullName>
    </recommendedName>
</protein>
<dbReference type="SUPFAM" id="SSF52283">
    <property type="entry name" value="Formate/glycerate dehydrogenase catalytic domain-like"/>
    <property type="match status" value="1"/>
</dbReference>
<organism evidence="5">
    <name type="scientific">marine metagenome</name>
    <dbReference type="NCBI Taxonomy" id="408172"/>
    <lineage>
        <taxon>unclassified sequences</taxon>
        <taxon>metagenomes</taxon>
        <taxon>ecological metagenomes</taxon>
    </lineage>
</organism>
<dbReference type="Pfam" id="PF02826">
    <property type="entry name" value="2-Hacid_dh_C"/>
    <property type="match status" value="1"/>
</dbReference>
<dbReference type="SUPFAM" id="SSF51735">
    <property type="entry name" value="NAD(P)-binding Rossmann-fold domains"/>
    <property type="match status" value="1"/>
</dbReference>
<evidence type="ECO:0000256" key="3">
    <source>
        <dbReference type="ARBA" id="ARBA00023027"/>
    </source>
</evidence>
<accession>A0A382M3T6</accession>
<dbReference type="InterPro" id="IPR029753">
    <property type="entry name" value="D-isomer_DH_CS"/>
</dbReference>
<dbReference type="GO" id="GO:0051287">
    <property type="term" value="F:NAD binding"/>
    <property type="evidence" value="ECO:0007669"/>
    <property type="project" value="InterPro"/>
</dbReference>
<dbReference type="InterPro" id="IPR006140">
    <property type="entry name" value="D-isomer_DH_NAD-bd"/>
</dbReference>
<evidence type="ECO:0000313" key="5">
    <source>
        <dbReference type="EMBL" id="SVC43536.1"/>
    </source>
</evidence>
<gene>
    <name evidence="5" type="ORF">METZ01_LOCUS296390</name>
</gene>
<evidence type="ECO:0000259" key="4">
    <source>
        <dbReference type="Pfam" id="PF02826"/>
    </source>
</evidence>
<reference evidence="5" key="1">
    <citation type="submission" date="2018-05" db="EMBL/GenBank/DDBJ databases">
        <authorList>
            <person name="Lanie J.A."/>
            <person name="Ng W.-L."/>
            <person name="Kazmierczak K.M."/>
            <person name="Andrzejewski T.M."/>
            <person name="Davidsen T.M."/>
            <person name="Wayne K.J."/>
            <person name="Tettelin H."/>
            <person name="Glass J.I."/>
            <person name="Rusch D."/>
            <person name="Podicherti R."/>
            <person name="Tsui H.-C.T."/>
            <person name="Winkler M.E."/>
        </authorList>
    </citation>
    <scope>NUCLEOTIDE SEQUENCE</scope>
</reference>
<dbReference type="PROSITE" id="PS00670">
    <property type="entry name" value="D_2_HYDROXYACID_DH_2"/>
    <property type="match status" value="1"/>
</dbReference>
<dbReference type="PANTHER" id="PTHR42789">
    <property type="entry name" value="D-ISOMER SPECIFIC 2-HYDROXYACID DEHYDROGENASE FAMILY PROTEIN (AFU_ORTHOLOGUE AFUA_6G10090)"/>
    <property type="match status" value="1"/>
</dbReference>
<comment type="similarity">
    <text evidence="1">Belongs to the D-isomer specific 2-hydroxyacid dehydrogenase family.</text>
</comment>
<dbReference type="Gene3D" id="3.40.50.720">
    <property type="entry name" value="NAD(P)-binding Rossmann-like Domain"/>
    <property type="match status" value="2"/>
</dbReference>
<proteinExistence type="inferred from homology"/>